<dbReference type="Pfam" id="PF00001">
    <property type="entry name" value="7tm_1"/>
    <property type="match status" value="1"/>
</dbReference>
<evidence type="ECO:0000256" key="8">
    <source>
        <dbReference type="ARBA" id="ARBA00023224"/>
    </source>
</evidence>
<dbReference type="InterPro" id="IPR017452">
    <property type="entry name" value="GPCR_Rhodpsn_7TM"/>
</dbReference>
<keyword evidence="13" id="KW-1185">Reference proteome</keyword>
<dbReference type="InterPro" id="IPR000276">
    <property type="entry name" value="GPCR_Rhodpsn"/>
</dbReference>
<dbReference type="PANTHER" id="PTHR11334">
    <property type="entry name" value="MAS-RELATED G-PROTEIN COUPLED RECEPTOR"/>
    <property type="match status" value="1"/>
</dbReference>
<evidence type="ECO:0000256" key="10">
    <source>
        <dbReference type="SAM" id="Phobius"/>
    </source>
</evidence>
<keyword evidence="2" id="KW-1003">Cell membrane</keyword>
<keyword evidence="3 9" id="KW-0812">Transmembrane</keyword>
<comment type="similarity">
    <text evidence="9">Belongs to the G-protein coupled receptor 1 family.</text>
</comment>
<dbReference type="EMBL" id="CATNWA010015010">
    <property type="protein sequence ID" value="CAI9578546.1"/>
    <property type="molecule type" value="Genomic_DNA"/>
</dbReference>
<dbReference type="PRINTS" id="PR00237">
    <property type="entry name" value="GPCRRHODOPSN"/>
</dbReference>
<dbReference type="InterPro" id="IPR026234">
    <property type="entry name" value="MRGPCRFAMILY"/>
</dbReference>
<dbReference type="Gene3D" id="1.20.1070.10">
    <property type="entry name" value="Rhodopsin 7-helix transmembrane proteins"/>
    <property type="match status" value="1"/>
</dbReference>
<feature type="transmembrane region" description="Helical" evidence="10">
    <location>
        <begin position="109"/>
        <end position="136"/>
    </location>
</feature>
<keyword evidence="5 9" id="KW-0297">G-protein coupled receptor</keyword>
<proteinExistence type="inferred from homology"/>
<evidence type="ECO:0000256" key="4">
    <source>
        <dbReference type="ARBA" id="ARBA00022989"/>
    </source>
</evidence>
<evidence type="ECO:0000313" key="13">
    <source>
        <dbReference type="Proteomes" id="UP001162483"/>
    </source>
</evidence>
<evidence type="ECO:0000256" key="6">
    <source>
        <dbReference type="ARBA" id="ARBA00023136"/>
    </source>
</evidence>
<reference evidence="12" key="1">
    <citation type="submission" date="2023-05" db="EMBL/GenBank/DDBJ databases">
        <authorList>
            <person name="Stuckert A."/>
        </authorList>
    </citation>
    <scope>NUCLEOTIDE SEQUENCE</scope>
</reference>
<accession>A0ABN9E0Y0</accession>
<sequence>MVFTLAPGLEDHYEDINFINVIDTLIQACIFGYNTSLGLLTAISIERCLSVLFPIWYHCNRPKHLSSVVCAFIWVTSCLFSALEVAFCYNVTYNRTGLKNGSGKECKVVFIIICCFSFIVFIPSMTVSSLILLIKVWKRSHQRQPKKLYVVITVTVIFFLVFGMPMRILLLAWYKHHIMPPFPMMDLFSLFCSMNSAINPFVYFLVGRRGTHGGKFNTPSYSSGCISR</sequence>
<organism evidence="12 13">
    <name type="scientific">Staurois parvus</name>
    <dbReference type="NCBI Taxonomy" id="386267"/>
    <lineage>
        <taxon>Eukaryota</taxon>
        <taxon>Metazoa</taxon>
        <taxon>Chordata</taxon>
        <taxon>Craniata</taxon>
        <taxon>Vertebrata</taxon>
        <taxon>Euteleostomi</taxon>
        <taxon>Amphibia</taxon>
        <taxon>Batrachia</taxon>
        <taxon>Anura</taxon>
        <taxon>Neobatrachia</taxon>
        <taxon>Ranoidea</taxon>
        <taxon>Ranidae</taxon>
        <taxon>Staurois</taxon>
    </lineage>
</organism>
<comment type="subcellular location">
    <subcellularLocation>
        <location evidence="1">Cell membrane</location>
        <topology evidence="1">Multi-pass membrane protein</topology>
    </subcellularLocation>
</comment>
<keyword evidence="7 9" id="KW-0675">Receptor</keyword>
<dbReference type="PROSITE" id="PS00237">
    <property type="entry name" value="G_PROTEIN_RECEP_F1_1"/>
    <property type="match status" value="1"/>
</dbReference>
<feature type="transmembrane region" description="Helical" evidence="10">
    <location>
        <begin position="148"/>
        <end position="175"/>
    </location>
</feature>
<dbReference type="PROSITE" id="PS50262">
    <property type="entry name" value="G_PROTEIN_RECEP_F1_2"/>
    <property type="match status" value="1"/>
</dbReference>
<keyword evidence="6 10" id="KW-0472">Membrane</keyword>
<gene>
    <name evidence="12" type="ORF">SPARVUS_LOCUS8943678</name>
</gene>
<evidence type="ECO:0000313" key="12">
    <source>
        <dbReference type="EMBL" id="CAI9578546.1"/>
    </source>
</evidence>
<feature type="transmembrane region" description="Helical" evidence="10">
    <location>
        <begin position="187"/>
        <end position="206"/>
    </location>
</feature>
<dbReference type="SUPFAM" id="SSF81321">
    <property type="entry name" value="Family A G protein-coupled receptor-like"/>
    <property type="match status" value="1"/>
</dbReference>
<protein>
    <recommendedName>
        <fullName evidence="11">G-protein coupled receptors family 1 profile domain-containing protein</fullName>
    </recommendedName>
</protein>
<keyword evidence="8 9" id="KW-0807">Transducer</keyword>
<evidence type="ECO:0000256" key="7">
    <source>
        <dbReference type="ARBA" id="ARBA00023170"/>
    </source>
</evidence>
<dbReference type="PANTHER" id="PTHR11334:SF29">
    <property type="entry name" value="MAS-RELATED G-PROTEIN COUPLED RECEPTOR MEMBER X2"/>
    <property type="match status" value="1"/>
</dbReference>
<evidence type="ECO:0000256" key="5">
    <source>
        <dbReference type="ARBA" id="ARBA00023040"/>
    </source>
</evidence>
<dbReference type="PRINTS" id="PR02108">
    <property type="entry name" value="MRGPCRFAMILY"/>
</dbReference>
<dbReference type="Proteomes" id="UP001162483">
    <property type="component" value="Unassembled WGS sequence"/>
</dbReference>
<comment type="caution">
    <text evidence="12">The sequence shown here is derived from an EMBL/GenBank/DDBJ whole genome shotgun (WGS) entry which is preliminary data.</text>
</comment>
<evidence type="ECO:0000256" key="3">
    <source>
        <dbReference type="ARBA" id="ARBA00022692"/>
    </source>
</evidence>
<evidence type="ECO:0000256" key="9">
    <source>
        <dbReference type="RuleBase" id="RU000688"/>
    </source>
</evidence>
<feature type="domain" description="G-protein coupled receptors family 1 profile" evidence="11">
    <location>
        <begin position="35"/>
        <end position="203"/>
    </location>
</feature>
<keyword evidence="4 10" id="KW-1133">Transmembrane helix</keyword>
<name>A0ABN9E0Y0_9NEOB</name>
<evidence type="ECO:0000256" key="1">
    <source>
        <dbReference type="ARBA" id="ARBA00004651"/>
    </source>
</evidence>
<feature type="transmembrane region" description="Helical" evidence="10">
    <location>
        <begin position="69"/>
        <end position="89"/>
    </location>
</feature>
<evidence type="ECO:0000259" key="11">
    <source>
        <dbReference type="PROSITE" id="PS50262"/>
    </source>
</evidence>
<evidence type="ECO:0000256" key="2">
    <source>
        <dbReference type="ARBA" id="ARBA00022475"/>
    </source>
</evidence>